<organism evidence="2 3">
    <name type="scientific">Aphanomyces stellatus</name>
    <dbReference type="NCBI Taxonomy" id="120398"/>
    <lineage>
        <taxon>Eukaryota</taxon>
        <taxon>Sar</taxon>
        <taxon>Stramenopiles</taxon>
        <taxon>Oomycota</taxon>
        <taxon>Saprolegniomycetes</taxon>
        <taxon>Saprolegniales</taxon>
        <taxon>Verrucalvaceae</taxon>
        <taxon>Aphanomyces</taxon>
    </lineage>
</organism>
<keyword evidence="3" id="KW-1185">Reference proteome</keyword>
<dbReference type="Proteomes" id="UP000332933">
    <property type="component" value="Unassembled WGS sequence"/>
</dbReference>
<proteinExistence type="predicted"/>
<protein>
    <submittedName>
        <fullName evidence="2">Aste57867_21097 protein</fullName>
    </submittedName>
</protein>
<reference evidence="1" key="2">
    <citation type="submission" date="2019-06" db="EMBL/GenBank/DDBJ databases">
        <title>Genomics analysis of Aphanomyces spp. identifies a new class of oomycete effector associated with host adaptation.</title>
        <authorList>
            <person name="Gaulin E."/>
        </authorList>
    </citation>
    <scope>NUCLEOTIDE SEQUENCE</scope>
    <source>
        <strain evidence="1">CBS 578.67</strain>
    </source>
</reference>
<dbReference type="AlphaFoldDB" id="A0A485LI33"/>
<gene>
    <name evidence="2" type="primary">Aste57867_21097</name>
    <name evidence="1" type="ORF">As57867_021029</name>
    <name evidence="2" type="ORF">ASTE57867_21097</name>
</gene>
<dbReference type="EMBL" id="CAADRA010006983">
    <property type="protein sequence ID" value="VFT97771.1"/>
    <property type="molecule type" value="Genomic_DNA"/>
</dbReference>
<evidence type="ECO:0000313" key="2">
    <source>
        <dbReference type="EMBL" id="VFT97771.1"/>
    </source>
</evidence>
<name>A0A485LI33_9STRA</name>
<accession>A0A485LI33</accession>
<evidence type="ECO:0000313" key="3">
    <source>
        <dbReference type="Proteomes" id="UP000332933"/>
    </source>
</evidence>
<dbReference type="OrthoDB" id="73452at2759"/>
<sequence length="116" mass="13352">MPLSALSCNQEHMRETLKLRYCAQVSMDFLDDLAHIEHDDPQIAQRAEKEPTKSRIMRKLENVQATLGSELIVSGRRRHRAETMLLPKLNKHNSAEVIIPTLIRSTTDPTPRRIEL</sequence>
<reference evidence="2 3" key="1">
    <citation type="submission" date="2019-03" db="EMBL/GenBank/DDBJ databases">
        <authorList>
            <person name="Gaulin E."/>
            <person name="Dumas B."/>
        </authorList>
    </citation>
    <scope>NUCLEOTIDE SEQUENCE [LARGE SCALE GENOMIC DNA]</scope>
    <source>
        <strain evidence="2">CBS 568.67</strain>
    </source>
</reference>
<dbReference type="EMBL" id="VJMH01006957">
    <property type="protein sequence ID" value="KAF0687126.1"/>
    <property type="molecule type" value="Genomic_DNA"/>
</dbReference>
<evidence type="ECO:0000313" key="1">
    <source>
        <dbReference type="EMBL" id="KAF0687126.1"/>
    </source>
</evidence>